<organism evidence="1 2">
    <name type="scientific">Meloidogyne enterolobii</name>
    <name type="common">Root-knot nematode worm</name>
    <name type="synonym">Meloidogyne mayaguensis</name>
    <dbReference type="NCBI Taxonomy" id="390850"/>
    <lineage>
        <taxon>Eukaryota</taxon>
        <taxon>Metazoa</taxon>
        <taxon>Ecdysozoa</taxon>
        <taxon>Nematoda</taxon>
        <taxon>Chromadorea</taxon>
        <taxon>Rhabditida</taxon>
        <taxon>Tylenchina</taxon>
        <taxon>Tylenchomorpha</taxon>
        <taxon>Tylenchoidea</taxon>
        <taxon>Meloidogynidae</taxon>
        <taxon>Meloidogyninae</taxon>
        <taxon>Meloidogyne</taxon>
    </lineage>
</organism>
<protein>
    <submittedName>
        <fullName evidence="1">Uncharacterized protein</fullName>
    </submittedName>
</protein>
<keyword evidence="2" id="KW-1185">Reference proteome</keyword>
<name>A0ACB0YVA1_MELEN</name>
<dbReference type="EMBL" id="CAVMJV010000019">
    <property type="protein sequence ID" value="CAK5063994.1"/>
    <property type="molecule type" value="Genomic_DNA"/>
</dbReference>
<reference evidence="1" key="1">
    <citation type="submission" date="2023-11" db="EMBL/GenBank/DDBJ databases">
        <authorList>
            <person name="Poullet M."/>
        </authorList>
    </citation>
    <scope>NUCLEOTIDE SEQUENCE</scope>
    <source>
        <strain evidence="1">E1834</strain>
    </source>
</reference>
<evidence type="ECO:0000313" key="1">
    <source>
        <dbReference type="EMBL" id="CAK5063994.1"/>
    </source>
</evidence>
<accession>A0ACB0YVA1</accession>
<gene>
    <name evidence="1" type="ORF">MENTE1834_LOCUS16900</name>
</gene>
<proteinExistence type="predicted"/>
<dbReference type="Proteomes" id="UP001497535">
    <property type="component" value="Unassembled WGS sequence"/>
</dbReference>
<comment type="caution">
    <text evidence="1">The sequence shown here is derived from an EMBL/GenBank/DDBJ whole genome shotgun (WGS) entry which is preliminary data.</text>
</comment>
<sequence length="95" mass="11212">MSIITPGFPEQNTTFNVNKFTLKRIVIEIRRGFALINQESPEVWNALIAPLDWKNYYNFFILILCRAGEFEVKNKLQKIAKLIYTVFLIKLCLWT</sequence>
<evidence type="ECO:0000313" key="2">
    <source>
        <dbReference type="Proteomes" id="UP001497535"/>
    </source>
</evidence>